<dbReference type="Gene3D" id="3.40.50.300">
    <property type="entry name" value="P-loop containing nucleotide triphosphate hydrolases"/>
    <property type="match status" value="1"/>
</dbReference>
<dbReference type="SUPFAM" id="SSF52540">
    <property type="entry name" value="P-loop containing nucleoside triphosphate hydrolases"/>
    <property type="match status" value="1"/>
</dbReference>
<dbReference type="NCBIfam" id="TIGR00176">
    <property type="entry name" value="mobB"/>
    <property type="match status" value="1"/>
</dbReference>
<protein>
    <submittedName>
        <fullName evidence="2">Molybdopterin-guanine dinucleotide biosynthesis protein B</fullName>
    </submittedName>
</protein>
<evidence type="ECO:0000313" key="3">
    <source>
        <dbReference type="Proteomes" id="UP001500782"/>
    </source>
</evidence>
<proteinExistence type="predicted"/>
<organism evidence="2 3">
    <name type="scientific">Bacillus carboniphilus</name>
    <dbReference type="NCBI Taxonomy" id="86663"/>
    <lineage>
        <taxon>Bacteria</taxon>
        <taxon>Bacillati</taxon>
        <taxon>Bacillota</taxon>
        <taxon>Bacilli</taxon>
        <taxon>Bacillales</taxon>
        <taxon>Bacillaceae</taxon>
        <taxon>Bacillus</taxon>
    </lineage>
</organism>
<accession>A0ABN0W4C5</accession>
<feature type="domain" description="Molybdopterin-guanine dinucleotide biosynthesis protein B (MobB)" evidence="1">
    <location>
        <begin position="6"/>
        <end position="133"/>
    </location>
</feature>
<dbReference type="Pfam" id="PF03205">
    <property type="entry name" value="MobB"/>
    <property type="match status" value="1"/>
</dbReference>
<dbReference type="RefSeq" id="WP_343797644.1">
    <property type="nucleotide sequence ID" value="NZ_BAAADJ010000014.1"/>
</dbReference>
<reference evidence="2 3" key="1">
    <citation type="journal article" date="2019" name="Int. J. Syst. Evol. Microbiol.">
        <title>The Global Catalogue of Microorganisms (GCM) 10K type strain sequencing project: providing services to taxonomists for standard genome sequencing and annotation.</title>
        <authorList>
            <consortium name="The Broad Institute Genomics Platform"/>
            <consortium name="The Broad Institute Genome Sequencing Center for Infectious Disease"/>
            <person name="Wu L."/>
            <person name="Ma J."/>
        </authorList>
    </citation>
    <scope>NUCLEOTIDE SEQUENCE [LARGE SCALE GENOMIC DNA]</scope>
    <source>
        <strain evidence="2 3">JCM 9731</strain>
    </source>
</reference>
<dbReference type="PANTHER" id="PTHR40072:SF1">
    <property type="entry name" value="MOLYBDOPTERIN-GUANINE DINUCLEOTIDE BIOSYNTHESIS ADAPTER PROTEIN"/>
    <property type="match status" value="1"/>
</dbReference>
<dbReference type="CDD" id="cd03116">
    <property type="entry name" value="MobB"/>
    <property type="match status" value="1"/>
</dbReference>
<comment type="caution">
    <text evidence="2">The sequence shown here is derived from an EMBL/GenBank/DDBJ whole genome shotgun (WGS) entry which is preliminary data.</text>
</comment>
<keyword evidence="3" id="KW-1185">Reference proteome</keyword>
<sequence>MNHPFVLQIVGYKNRGKTTLVCKLLEQLKTQGYRVGSIKHDAHQFEMDKPGKDTWKHREAGAETVAITSSTQTAIIIERPSSVQELLEKMGHLDFVLVEGFKNGPYPKITILKEKADKEMLQELTNVIGVASWIPIDIEAEEPKVFPIDDIEGILNVIQNEVKAVKNFKG</sequence>
<name>A0ABN0W4C5_9BACI</name>
<dbReference type="InterPro" id="IPR027417">
    <property type="entry name" value="P-loop_NTPase"/>
</dbReference>
<evidence type="ECO:0000259" key="1">
    <source>
        <dbReference type="Pfam" id="PF03205"/>
    </source>
</evidence>
<dbReference type="PANTHER" id="PTHR40072">
    <property type="entry name" value="MOLYBDOPTERIN-GUANINE DINUCLEOTIDE BIOSYNTHESIS ADAPTER PROTEIN-RELATED"/>
    <property type="match status" value="1"/>
</dbReference>
<dbReference type="InterPro" id="IPR004435">
    <property type="entry name" value="MobB_dom"/>
</dbReference>
<evidence type="ECO:0000313" key="2">
    <source>
        <dbReference type="EMBL" id="GAA0324695.1"/>
    </source>
</evidence>
<gene>
    <name evidence="2" type="primary">mobB</name>
    <name evidence="2" type="ORF">GCM10008967_14090</name>
</gene>
<dbReference type="Proteomes" id="UP001500782">
    <property type="component" value="Unassembled WGS sequence"/>
</dbReference>
<dbReference type="EMBL" id="BAAADJ010000014">
    <property type="protein sequence ID" value="GAA0324695.1"/>
    <property type="molecule type" value="Genomic_DNA"/>
</dbReference>
<dbReference type="InterPro" id="IPR052539">
    <property type="entry name" value="MGD_biosynthesis_adapter"/>
</dbReference>